<feature type="region of interest" description="Disordered" evidence="5">
    <location>
        <begin position="1"/>
        <end position="24"/>
    </location>
</feature>
<sequence>MPRVHSRTGCRSNRSGMLREGREDGNRTSICGFAPCGRRAVVPRYGAPGTSTGMFSGSRTGTHMTVDRDQDDSAAELAALLLSTESFDDLLRGVAELSVRLVAGATTASITLAERGRVITVAAADGLASQIDEYQYERGSGPCLDAMRTGSPVHVADVRGEGRWGDFATRMLSHGITGALGVPLMGRDGPVGVLNLYAAAGAGFDERDLQLAQVLAAHAAVALTAALRTYDQVSLTDNLRIALSSRSVIDQAIGIVMGRERCSADEAFDVLRRVSQQRNTKLRHVATELVTAIARAAGEGRGG</sequence>
<keyword evidence="3" id="KW-0805">Transcription regulation</keyword>
<evidence type="ECO:0000313" key="7">
    <source>
        <dbReference type="EMBL" id="GAA5116196.1"/>
    </source>
</evidence>
<feature type="domain" description="ANTAR" evidence="6">
    <location>
        <begin position="229"/>
        <end position="290"/>
    </location>
</feature>
<keyword evidence="8" id="KW-1185">Reference proteome</keyword>
<dbReference type="Gene3D" id="3.30.450.40">
    <property type="match status" value="1"/>
</dbReference>
<keyword evidence="1" id="KW-0808">Transferase</keyword>
<reference evidence="8" key="1">
    <citation type="journal article" date="2019" name="Int. J. Syst. Evol. Microbiol.">
        <title>The Global Catalogue of Microorganisms (GCM) 10K type strain sequencing project: providing services to taxonomists for standard genome sequencing and annotation.</title>
        <authorList>
            <consortium name="The Broad Institute Genomics Platform"/>
            <consortium name="The Broad Institute Genome Sequencing Center for Infectious Disease"/>
            <person name="Wu L."/>
            <person name="Ma J."/>
        </authorList>
    </citation>
    <scope>NUCLEOTIDE SEQUENCE [LARGE SCALE GENOMIC DNA]</scope>
    <source>
        <strain evidence="8">JCM 18302</strain>
    </source>
</reference>
<dbReference type="Gene3D" id="1.10.10.10">
    <property type="entry name" value="Winged helix-like DNA-binding domain superfamily/Winged helix DNA-binding domain"/>
    <property type="match status" value="1"/>
</dbReference>
<keyword evidence="4" id="KW-0804">Transcription</keyword>
<gene>
    <name evidence="7" type="ORF">GCM10023320_16070</name>
</gene>
<dbReference type="EMBL" id="BAABJO010000005">
    <property type="protein sequence ID" value="GAA5116196.1"/>
    <property type="molecule type" value="Genomic_DNA"/>
</dbReference>
<comment type="caution">
    <text evidence="7">The sequence shown here is derived from an EMBL/GenBank/DDBJ whole genome shotgun (WGS) entry which is preliminary data.</text>
</comment>
<dbReference type="InterPro" id="IPR036388">
    <property type="entry name" value="WH-like_DNA-bd_sf"/>
</dbReference>
<evidence type="ECO:0000313" key="8">
    <source>
        <dbReference type="Proteomes" id="UP001500804"/>
    </source>
</evidence>
<dbReference type="SUPFAM" id="SSF52172">
    <property type="entry name" value="CheY-like"/>
    <property type="match status" value="1"/>
</dbReference>
<name>A0ABP9NE73_9PSEU</name>
<keyword evidence="2" id="KW-0418">Kinase</keyword>
<evidence type="ECO:0000256" key="5">
    <source>
        <dbReference type="SAM" id="MobiDB-lite"/>
    </source>
</evidence>
<evidence type="ECO:0000256" key="2">
    <source>
        <dbReference type="ARBA" id="ARBA00022777"/>
    </source>
</evidence>
<proteinExistence type="predicted"/>
<accession>A0ABP9NE73</accession>
<dbReference type="Pfam" id="PF03861">
    <property type="entry name" value="ANTAR"/>
    <property type="match status" value="1"/>
</dbReference>
<dbReference type="SMART" id="SM00065">
    <property type="entry name" value="GAF"/>
    <property type="match status" value="1"/>
</dbReference>
<dbReference type="Pfam" id="PF13185">
    <property type="entry name" value="GAF_2"/>
    <property type="match status" value="1"/>
</dbReference>
<dbReference type="InterPro" id="IPR029016">
    <property type="entry name" value="GAF-like_dom_sf"/>
</dbReference>
<organism evidence="7 8">
    <name type="scientific">Pseudonocardia adelaidensis</name>
    <dbReference type="NCBI Taxonomy" id="648754"/>
    <lineage>
        <taxon>Bacteria</taxon>
        <taxon>Bacillati</taxon>
        <taxon>Actinomycetota</taxon>
        <taxon>Actinomycetes</taxon>
        <taxon>Pseudonocardiales</taxon>
        <taxon>Pseudonocardiaceae</taxon>
        <taxon>Pseudonocardia</taxon>
    </lineage>
</organism>
<protein>
    <submittedName>
        <fullName evidence="7">GAF and ANTAR domain-containing protein</fullName>
    </submittedName>
</protein>
<evidence type="ECO:0000256" key="1">
    <source>
        <dbReference type="ARBA" id="ARBA00022679"/>
    </source>
</evidence>
<dbReference type="SMART" id="SM01012">
    <property type="entry name" value="ANTAR"/>
    <property type="match status" value="1"/>
</dbReference>
<evidence type="ECO:0000256" key="3">
    <source>
        <dbReference type="ARBA" id="ARBA00023015"/>
    </source>
</evidence>
<dbReference type="PROSITE" id="PS50921">
    <property type="entry name" value="ANTAR"/>
    <property type="match status" value="1"/>
</dbReference>
<dbReference type="SUPFAM" id="SSF55781">
    <property type="entry name" value="GAF domain-like"/>
    <property type="match status" value="1"/>
</dbReference>
<evidence type="ECO:0000259" key="6">
    <source>
        <dbReference type="PROSITE" id="PS50921"/>
    </source>
</evidence>
<dbReference type="InterPro" id="IPR005561">
    <property type="entry name" value="ANTAR"/>
</dbReference>
<dbReference type="InterPro" id="IPR011006">
    <property type="entry name" value="CheY-like_superfamily"/>
</dbReference>
<dbReference type="Proteomes" id="UP001500804">
    <property type="component" value="Unassembled WGS sequence"/>
</dbReference>
<dbReference type="InterPro" id="IPR003018">
    <property type="entry name" value="GAF"/>
</dbReference>
<evidence type="ECO:0000256" key="4">
    <source>
        <dbReference type="ARBA" id="ARBA00023163"/>
    </source>
</evidence>